<name>A0A7Y0S327_VIBPH</name>
<dbReference type="PROSITE" id="PS50112">
    <property type="entry name" value="PAS"/>
    <property type="match status" value="1"/>
</dbReference>
<evidence type="ECO:0000313" key="2">
    <source>
        <dbReference type="EMBL" id="NMU25303.1"/>
    </source>
</evidence>
<reference evidence="2 3" key="1">
    <citation type="submission" date="2020-04" db="EMBL/GenBank/DDBJ databases">
        <title>Whole-genome sequencing of Vibrio spp. from China reveals different genetic environments of blaCTX-M-14 among diverse lineages.</title>
        <authorList>
            <person name="Zheng Z."/>
            <person name="Ye L."/>
            <person name="Chen S."/>
        </authorList>
    </citation>
    <scope>NUCLEOTIDE SEQUENCE [LARGE SCALE GENOMIC DNA]</scope>
    <source>
        <strain evidence="2 3">Vb0574</strain>
    </source>
</reference>
<accession>A0A7Y0S327</accession>
<sequence>AALVCAAGRSLHLAMRLGRATQRLRAEQALTRQVVDTALDCVVIFDSSGQITGFNRVAERVLGYDRDEVLGADAVQLLAPPEL</sequence>
<dbReference type="AlphaFoldDB" id="A0A7Y0S327"/>
<gene>
    <name evidence="2" type="ORF">HKB21_06680</name>
</gene>
<dbReference type="Proteomes" id="UP000555836">
    <property type="component" value="Unassembled WGS sequence"/>
</dbReference>
<feature type="non-terminal residue" evidence="2">
    <location>
        <position position="1"/>
    </location>
</feature>
<protein>
    <submittedName>
        <fullName evidence="2">PAS domain S-box protein</fullName>
    </submittedName>
</protein>
<dbReference type="Gene3D" id="3.30.450.20">
    <property type="entry name" value="PAS domain"/>
    <property type="match status" value="1"/>
</dbReference>
<dbReference type="InterPro" id="IPR013767">
    <property type="entry name" value="PAS_fold"/>
</dbReference>
<dbReference type="InterPro" id="IPR035965">
    <property type="entry name" value="PAS-like_dom_sf"/>
</dbReference>
<proteinExistence type="predicted"/>
<dbReference type="NCBIfam" id="TIGR00229">
    <property type="entry name" value="sensory_box"/>
    <property type="match status" value="1"/>
</dbReference>
<dbReference type="GO" id="GO:0006355">
    <property type="term" value="P:regulation of DNA-templated transcription"/>
    <property type="evidence" value="ECO:0007669"/>
    <property type="project" value="InterPro"/>
</dbReference>
<feature type="non-terminal residue" evidence="2">
    <location>
        <position position="83"/>
    </location>
</feature>
<feature type="domain" description="PAS" evidence="1">
    <location>
        <begin position="27"/>
        <end position="83"/>
    </location>
</feature>
<comment type="caution">
    <text evidence="2">The sequence shown here is derived from an EMBL/GenBank/DDBJ whole genome shotgun (WGS) entry which is preliminary data.</text>
</comment>
<evidence type="ECO:0000313" key="3">
    <source>
        <dbReference type="Proteomes" id="UP000555836"/>
    </source>
</evidence>
<organism evidence="2 3">
    <name type="scientific">Vibrio parahaemolyticus</name>
    <dbReference type="NCBI Taxonomy" id="670"/>
    <lineage>
        <taxon>Bacteria</taxon>
        <taxon>Pseudomonadati</taxon>
        <taxon>Pseudomonadota</taxon>
        <taxon>Gammaproteobacteria</taxon>
        <taxon>Vibrionales</taxon>
        <taxon>Vibrionaceae</taxon>
        <taxon>Vibrio</taxon>
    </lineage>
</organism>
<dbReference type="InterPro" id="IPR000014">
    <property type="entry name" value="PAS"/>
</dbReference>
<evidence type="ECO:0000259" key="1">
    <source>
        <dbReference type="PROSITE" id="PS50112"/>
    </source>
</evidence>
<dbReference type="Pfam" id="PF00989">
    <property type="entry name" value="PAS"/>
    <property type="match status" value="1"/>
</dbReference>
<dbReference type="EMBL" id="JABCLD010000983">
    <property type="protein sequence ID" value="NMU25303.1"/>
    <property type="molecule type" value="Genomic_DNA"/>
</dbReference>
<dbReference type="CDD" id="cd00130">
    <property type="entry name" value="PAS"/>
    <property type="match status" value="1"/>
</dbReference>
<dbReference type="SUPFAM" id="SSF55785">
    <property type="entry name" value="PYP-like sensor domain (PAS domain)"/>
    <property type="match status" value="1"/>
</dbReference>